<evidence type="ECO:0000313" key="4">
    <source>
        <dbReference type="Proteomes" id="UP001362999"/>
    </source>
</evidence>
<proteinExistence type="predicted"/>
<dbReference type="EMBL" id="JAWWNJ010000028">
    <property type="protein sequence ID" value="KAK7028510.1"/>
    <property type="molecule type" value="Genomic_DNA"/>
</dbReference>
<keyword evidence="4" id="KW-1185">Reference proteome</keyword>
<gene>
    <name evidence="3" type="ORF">R3P38DRAFT_2936869</name>
</gene>
<dbReference type="AlphaFoldDB" id="A0AAW0BQV1"/>
<keyword evidence="2" id="KW-0812">Transmembrane</keyword>
<dbReference type="Proteomes" id="UP001362999">
    <property type="component" value="Unassembled WGS sequence"/>
</dbReference>
<dbReference type="Gene3D" id="2.60.120.260">
    <property type="entry name" value="Galactose-binding domain-like"/>
    <property type="match status" value="2"/>
</dbReference>
<feature type="transmembrane region" description="Helical" evidence="2">
    <location>
        <begin position="300"/>
        <end position="324"/>
    </location>
</feature>
<sequence length="392" mass="42488">MSVIVDDRDASVKYPASWRTHDSKGNPLGKPVEYKGSSSLPGLDGDSAEFTFNGYSIAVYGTMGSGTKSSSMNFNVDNAGSSRATFSASNADSDSTTHHQLFYSSPVLLEEGVHTLSINSSQSGGRLFLDYILYNTSSTAGKMMFIDDTHPNVQYSPTGWQTNTSESYFQHSARFSENAGAWVSYTFNGTLFSLYAPSRPIFLQGNSSDIASVSIDGAPALPIQPPSSTLAGNVETFNNLIYTTQLPSGEHTVNFTSSGIAPFSVDYFLVTADSDNFAGPPPRAAERTKLGAQASRSVNIAAVVGGIIAGVVVLLLLLAFLLLWRRRRRRRQQSPSNTDFMVPAVSQWAGKSVAYNNRDSMATLTNPEEQKERQAQYQQPKPGTGYLYYPES</sequence>
<reference evidence="3 4" key="1">
    <citation type="journal article" date="2024" name="J Genomics">
        <title>Draft genome sequencing and assembly of Favolaschia claudopus CIRM-BRFM 2984 isolated from oak limbs.</title>
        <authorList>
            <person name="Navarro D."/>
            <person name="Drula E."/>
            <person name="Chaduli D."/>
            <person name="Cazenave R."/>
            <person name="Ahrendt S."/>
            <person name="Wang J."/>
            <person name="Lipzen A."/>
            <person name="Daum C."/>
            <person name="Barry K."/>
            <person name="Grigoriev I.V."/>
            <person name="Favel A."/>
            <person name="Rosso M.N."/>
            <person name="Martin F."/>
        </authorList>
    </citation>
    <scope>NUCLEOTIDE SEQUENCE [LARGE SCALE GENOMIC DNA]</scope>
    <source>
        <strain evidence="3 4">CIRM-BRFM 2984</strain>
    </source>
</reference>
<keyword evidence="2" id="KW-0472">Membrane</keyword>
<comment type="caution">
    <text evidence="3">The sequence shown here is derived from an EMBL/GenBank/DDBJ whole genome shotgun (WGS) entry which is preliminary data.</text>
</comment>
<accession>A0AAW0BQV1</accession>
<feature type="region of interest" description="Disordered" evidence="1">
    <location>
        <begin position="16"/>
        <end position="37"/>
    </location>
</feature>
<keyword evidence="2" id="KW-1133">Transmembrane helix</keyword>
<evidence type="ECO:0000256" key="2">
    <source>
        <dbReference type="SAM" id="Phobius"/>
    </source>
</evidence>
<evidence type="ECO:0008006" key="5">
    <source>
        <dbReference type="Google" id="ProtNLM"/>
    </source>
</evidence>
<evidence type="ECO:0000313" key="3">
    <source>
        <dbReference type="EMBL" id="KAK7028510.1"/>
    </source>
</evidence>
<protein>
    <recommendedName>
        <fullName evidence="5">Transmembrane protein</fullName>
    </recommendedName>
</protein>
<organism evidence="3 4">
    <name type="scientific">Favolaschia claudopus</name>
    <dbReference type="NCBI Taxonomy" id="2862362"/>
    <lineage>
        <taxon>Eukaryota</taxon>
        <taxon>Fungi</taxon>
        <taxon>Dikarya</taxon>
        <taxon>Basidiomycota</taxon>
        <taxon>Agaricomycotina</taxon>
        <taxon>Agaricomycetes</taxon>
        <taxon>Agaricomycetidae</taxon>
        <taxon>Agaricales</taxon>
        <taxon>Marasmiineae</taxon>
        <taxon>Mycenaceae</taxon>
        <taxon>Favolaschia</taxon>
    </lineage>
</organism>
<feature type="region of interest" description="Disordered" evidence="1">
    <location>
        <begin position="359"/>
        <end position="392"/>
    </location>
</feature>
<evidence type="ECO:0000256" key="1">
    <source>
        <dbReference type="SAM" id="MobiDB-lite"/>
    </source>
</evidence>
<name>A0AAW0BQV1_9AGAR</name>